<evidence type="ECO:0000256" key="5">
    <source>
        <dbReference type="ARBA" id="ARBA00023136"/>
    </source>
</evidence>
<feature type="transmembrane region" description="Helical" evidence="6">
    <location>
        <begin position="184"/>
        <end position="201"/>
    </location>
</feature>
<dbReference type="EMBL" id="BMFF01000005">
    <property type="protein sequence ID" value="GGD04781.1"/>
    <property type="molecule type" value="Genomic_DNA"/>
</dbReference>
<proteinExistence type="predicted"/>
<keyword evidence="8" id="KW-1185">Reference proteome</keyword>
<keyword evidence="5 6" id="KW-0472">Membrane</keyword>
<name>A0ABQ1PVD5_9GAMM</name>
<evidence type="ECO:0000313" key="7">
    <source>
        <dbReference type="EMBL" id="GGD04781.1"/>
    </source>
</evidence>
<evidence type="ECO:0000313" key="8">
    <source>
        <dbReference type="Proteomes" id="UP000638188"/>
    </source>
</evidence>
<dbReference type="InterPro" id="IPR022791">
    <property type="entry name" value="L-PG_synthase/AglD"/>
</dbReference>
<accession>A0ABQ1PVD5</accession>
<keyword evidence="4 6" id="KW-1133">Transmembrane helix</keyword>
<dbReference type="Proteomes" id="UP000638188">
    <property type="component" value="Unassembled WGS sequence"/>
</dbReference>
<feature type="transmembrane region" description="Helical" evidence="6">
    <location>
        <begin position="33"/>
        <end position="52"/>
    </location>
</feature>
<evidence type="ECO:0000256" key="3">
    <source>
        <dbReference type="ARBA" id="ARBA00022692"/>
    </source>
</evidence>
<gene>
    <name evidence="7" type="ORF">GCM10007418_24800</name>
</gene>
<evidence type="ECO:0000256" key="4">
    <source>
        <dbReference type="ARBA" id="ARBA00022989"/>
    </source>
</evidence>
<dbReference type="Pfam" id="PF03706">
    <property type="entry name" value="LPG_synthase_TM"/>
    <property type="match status" value="1"/>
</dbReference>
<organism evidence="7 8">
    <name type="scientific">Halopseudomonas salina</name>
    <dbReference type="NCBI Taxonomy" id="1323744"/>
    <lineage>
        <taxon>Bacteria</taxon>
        <taxon>Pseudomonadati</taxon>
        <taxon>Pseudomonadota</taxon>
        <taxon>Gammaproteobacteria</taxon>
        <taxon>Pseudomonadales</taxon>
        <taxon>Pseudomonadaceae</taxon>
        <taxon>Halopseudomonas</taxon>
    </lineage>
</organism>
<protein>
    <recommendedName>
        <fullName evidence="9">Lysylphosphatidylglycerol synthase TM region</fullName>
    </recommendedName>
</protein>
<feature type="transmembrane region" description="Helical" evidence="6">
    <location>
        <begin position="97"/>
        <end position="120"/>
    </location>
</feature>
<evidence type="ECO:0008006" key="9">
    <source>
        <dbReference type="Google" id="ProtNLM"/>
    </source>
</evidence>
<sequence>MPAQVVFGAFVYERSFDLVVVFLLGMAAFGEHGILWLSGIFVVLFTSAVLLLGRFPQTLHVIESFVVRYGMDRLGGMVKVVEDGLISCRVWMNGPDVALSFGLGLLAWSVTALSFCYLLEWLNLTIPFLSAFGSYPLAMLAGAASMLPGGIGSTEISLIAILGVYGISVEVAAVTAIAIRVAGMWFSILFGFAAIGILEMSERRESRR</sequence>
<feature type="transmembrane region" description="Helical" evidence="6">
    <location>
        <begin position="156"/>
        <end position="178"/>
    </location>
</feature>
<evidence type="ECO:0000256" key="1">
    <source>
        <dbReference type="ARBA" id="ARBA00004651"/>
    </source>
</evidence>
<evidence type="ECO:0000256" key="2">
    <source>
        <dbReference type="ARBA" id="ARBA00022475"/>
    </source>
</evidence>
<feature type="transmembrane region" description="Helical" evidence="6">
    <location>
        <begin position="126"/>
        <end position="144"/>
    </location>
</feature>
<evidence type="ECO:0000256" key="6">
    <source>
        <dbReference type="SAM" id="Phobius"/>
    </source>
</evidence>
<comment type="caution">
    <text evidence="7">The sequence shown here is derived from an EMBL/GenBank/DDBJ whole genome shotgun (WGS) entry which is preliminary data.</text>
</comment>
<comment type="subcellular location">
    <subcellularLocation>
        <location evidence="1">Cell membrane</location>
        <topology evidence="1">Multi-pass membrane protein</topology>
    </subcellularLocation>
</comment>
<dbReference type="PANTHER" id="PTHR39087:SF2">
    <property type="entry name" value="UPF0104 MEMBRANE PROTEIN MJ1595"/>
    <property type="match status" value="1"/>
</dbReference>
<reference evidence="8" key="1">
    <citation type="journal article" date="2019" name="Int. J. Syst. Evol. Microbiol.">
        <title>The Global Catalogue of Microorganisms (GCM) 10K type strain sequencing project: providing services to taxonomists for standard genome sequencing and annotation.</title>
        <authorList>
            <consortium name="The Broad Institute Genomics Platform"/>
            <consortium name="The Broad Institute Genome Sequencing Center for Infectious Disease"/>
            <person name="Wu L."/>
            <person name="Ma J."/>
        </authorList>
    </citation>
    <scope>NUCLEOTIDE SEQUENCE [LARGE SCALE GENOMIC DNA]</scope>
    <source>
        <strain evidence="8">CGMCC 1.12482</strain>
    </source>
</reference>
<keyword evidence="2" id="KW-1003">Cell membrane</keyword>
<dbReference type="PANTHER" id="PTHR39087">
    <property type="entry name" value="UPF0104 MEMBRANE PROTEIN MJ1595"/>
    <property type="match status" value="1"/>
</dbReference>
<keyword evidence="3 6" id="KW-0812">Transmembrane</keyword>